<feature type="non-terminal residue" evidence="13">
    <location>
        <position position="106"/>
    </location>
</feature>
<evidence type="ECO:0000256" key="6">
    <source>
        <dbReference type="ARBA" id="ARBA00022777"/>
    </source>
</evidence>
<reference evidence="14" key="1">
    <citation type="journal article" date="2019" name="Int. J. Syst. Evol. Microbiol.">
        <title>The Global Catalogue of Microorganisms (GCM) 10K type strain sequencing project: providing services to taxonomists for standard genome sequencing and annotation.</title>
        <authorList>
            <consortium name="The Broad Institute Genomics Platform"/>
            <consortium name="The Broad Institute Genome Sequencing Center for Infectious Disease"/>
            <person name="Wu L."/>
            <person name="Ma J."/>
        </authorList>
    </citation>
    <scope>NUCLEOTIDE SEQUENCE [LARGE SCALE GENOMIC DNA]</scope>
    <source>
        <strain evidence="14">CCM 7043</strain>
    </source>
</reference>
<evidence type="ECO:0000256" key="11">
    <source>
        <dbReference type="SAM" id="Phobius"/>
    </source>
</evidence>
<dbReference type="Proteomes" id="UP001597114">
    <property type="component" value="Unassembled WGS sequence"/>
</dbReference>
<evidence type="ECO:0000256" key="2">
    <source>
        <dbReference type="ARBA" id="ARBA00022553"/>
    </source>
</evidence>
<evidence type="ECO:0000256" key="4">
    <source>
        <dbReference type="ARBA" id="ARBA00022692"/>
    </source>
</evidence>
<dbReference type="EMBL" id="JBHUCO010000066">
    <property type="protein sequence ID" value="MFD1523511.1"/>
    <property type="molecule type" value="Genomic_DNA"/>
</dbReference>
<feature type="domain" description="Sensor protein KdpD transmembrane" evidence="12">
    <location>
        <begin position="9"/>
        <end position="104"/>
    </location>
</feature>
<keyword evidence="10 11" id="KW-0472">Membrane</keyword>
<dbReference type="Pfam" id="PF13493">
    <property type="entry name" value="DUF4118"/>
    <property type="match status" value="1"/>
</dbReference>
<evidence type="ECO:0000256" key="7">
    <source>
        <dbReference type="ARBA" id="ARBA00022840"/>
    </source>
</evidence>
<dbReference type="InterPro" id="IPR038318">
    <property type="entry name" value="KdpD_sf"/>
</dbReference>
<dbReference type="Gene3D" id="1.20.120.620">
    <property type="entry name" value="Backbone structure of the membrane domain of e. Coli histidine kinase receptor kdpd"/>
    <property type="match status" value="1"/>
</dbReference>
<keyword evidence="8 11" id="KW-1133">Transmembrane helix</keyword>
<comment type="subcellular location">
    <subcellularLocation>
        <location evidence="1">Membrane</location>
        <topology evidence="1">Multi-pass membrane protein</topology>
    </subcellularLocation>
</comment>
<organism evidence="13 14">
    <name type="scientific">Pseudonocardia yunnanensis</name>
    <dbReference type="NCBI Taxonomy" id="58107"/>
    <lineage>
        <taxon>Bacteria</taxon>
        <taxon>Bacillati</taxon>
        <taxon>Actinomycetota</taxon>
        <taxon>Actinomycetes</taxon>
        <taxon>Pseudonocardiales</taxon>
        <taxon>Pseudonocardiaceae</taxon>
        <taxon>Pseudonocardia</taxon>
    </lineage>
</organism>
<protein>
    <submittedName>
        <fullName evidence="13">DUF4118 domain-containing protein</fullName>
    </submittedName>
</protein>
<accession>A0ABW4F8N8</accession>
<evidence type="ECO:0000256" key="8">
    <source>
        <dbReference type="ARBA" id="ARBA00022989"/>
    </source>
</evidence>
<proteinExistence type="predicted"/>
<gene>
    <name evidence="13" type="ORF">ACFSJD_38925</name>
</gene>
<sequence>MRRRLAGTVIGLVVLPLLTLGLTRLRGVLNLPSQMLLFLLVVVLVALVGGLVPALAAAVAAAVLLAYYFIRPLYDVAIADINDVVALAAFLLVGAAVSEVVALAEG</sequence>
<evidence type="ECO:0000259" key="12">
    <source>
        <dbReference type="Pfam" id="PF13493"/>
    </source>
</evidence>
<evidence type="ECO:0000256" key="1">
    <source>
        <dbReference type="ARBA" id="ARBA00004141"/>
    </source>
</evidence>
<comment type="caution">
    <text evidence="13">The sequence shown here is derived from an EMBL/GenBank/DDBJ whole genome shotgun (WGS) entry which is preliminary data.</text>
</comment>
<keyword evidence="6" id="KW-0418">Kinase</keyword>
<keyword evidence="3" id="KW-0808">Transferase</keyword>
<evidence type="ECO:0000313" key="13">
    <source>
        <dbReference type="EMBL" id="MFD1523511.1"/>
    </source>
</evidence>
<dbReference type="InterPro" id="IPR025201">
    <property type="entry name" value="KdpD_TM"/>
</dbReference>
<evidence type="ECO:0000256" key="5">
    <source>
        <dbReference type="ARBA" id="ARBA00022741"/>
    </source>
</evidence>
<feature type="transmembrane region" description="Helical" evidence="11">
    <location>
        <begin position="82"/>
        <end position="104"/>
    </location>
</feature>
<evidence type="ECO:0000256" key="9">
    <source>
        <dbReference type="ARBA" id="ARBA00023012"/>
    </source>
</evidence>
<keyword evidence="2" id="KW-0597">Phosphoprotein</keyword>
<keyword evidence="7" id="KW-0067">ATP-binding</keyword>
<dbReference type="RefSeq" id="WP_379659420.1">
    <property type="nucleotide sequence ID" value="NZ_JBHUCO010000066.1"/>
</dbReference>
<evidence type="ECO:0000256" key="3">
    <source>
        <dbReference type="ARBA" id="ARBA00022679"/>
    </source>
</evidence>
<keyword evidence="4 11" id="KW-0812">Transmembrane</keyword>
<feature type="transmembrane region" description="Helical" evidence="11">
    <location>
        <begin position="37"/>
        <end position="70"/>
    </location>
</feature>
<keyword evidence="9" id="KW-0902">Two-component regulatory system</keyword>
<keyword evidence="5" id="KW-0547">Nucleotide-binding</keyword>
<name>A0ABW4F8N8_9PSEU</name>
<evidence type="ECO:0000313" key="14">
    <source>
        <dbReference type="Proteomes" id="UP001597114"/>
    </source>
</evidence>
<keyword evidence="14" id="KW-1185">Reference proteome</keyword>
<evidence type="ECO:0000256" key="10">
    <source>
        <dbReference type="ARBA" id="ARBA00023136"/>
    </source>
</evidence>